<keyword evidence="2" id="KW-1185">Reference proteome</keyword>
<dbReference type="Proteomes" id="UP001152795">
    <property type="component" value="Unassembled WGS sequence"/>
</dbReference>
<accession>A0A7D9J7P0</accession>
<evidence type="ECO:0000313" key="2">
    <source>
        <dbReference type="Proteomes" id="UP001152795"/>
    </source>
</evidence>
<name>A0A7D9J7P0_PARCT</name>
<reference evidence="1" key="1">
    <citation type="submission" date="2020-04" db="EMBL/GenBank/DDBJ databases">
        <authorList>
            <person name="Alioto T."/>
            <person name="Alioto T."/>
            <person name="Gomez Garrido J."/>
        </authorList>
    </citation>
    <scope>NUCLEOTIDE SEQUENCE</scope>
    <source>
        <strain evidence="1">A484AB</strain>
    </source>
</reference>
<dbReference type="EMBL" id="CACRXK020012628">
    <property type="protein sequence ID" value="CAB4023686.1"/>
    <property type="molecule type" value="Genomic_DNA"/>
</dbReference>
<gene>
    <name evidence="1" type="ORF">PACLA_8A081682</name>
</gene>
<dbReference type="AlphaFoldDB" id="A0A7D9J7P0"/>
<comment type="caution">
    <text evidence="1">The sequence shown here is derived from an EMBL/GenBank/DDBJ whole genome shotgun (WGS) entry which is preliminary data.</text>
</comment>
<evidence type="ECO:0000313" key="1">
    <source>
        <dbReference type="EMBL" id="CAB4023686.1"/>
    </source>
</evidence>
<sequence length="104" mass="11807">MKIVALSMLFAVAYAIQIEKEARGTYKYGLVKEVLKNDDNTLMRKDEEEDNVENTGFQADPSRYRSLRRKFNHGHGRKYGSYSKCGKYGKKQEGIIYGGFGGGK</sequence>
<protein>
    <submittedName>
        <fullName evidence="1">Uncharacterized protein</fullName>
    </submittedName>
</protein>
<organism evidence="1 2">
    <name type="scientific">Paramuricea clavata</name>
    <name type="common">Red gorgonian</name>
    <name type="synonym">Violescent sea-whip</name>
    <dbReference type="NCBI Taxonomy" id="317549"/>
    <lineage>
        <taxon>Eukaryota</taxon>
        <taxon>Metazoa</taxon>
        <taxon>Cnidaria</taxon>
        <taxon>Anthozoa</taxon>
        <taxon>Octocorallia</taxon>
        <taxon>Malacalcyonacea</taxon>
        <taxon>Plexauridae</taxon>
        <taxon>Paramuricea</taxon>
    </lineage>
</organism>
<proteinExistence type="predicted"/>